<sequence>MANWRCYVVCVVLWCVQNCVSWLVRCRCRMQHGGRRHEVFRSSERFMPMD</sequence>
<keyword evidence="3" id="KW-1185">Reference proteome</keyword>
<feature type="signal peptide" evidence="1">
    <location>
        <begin position="1"/>
        <end position="21"/>
    </location>
</feature>
<evidence type="ECO:0000313" key="2">
    <source>
        <dbReference type="EMBL" id="TKW21459.1"/>
    </source>
</evidence>
<dbReference type="EMBL" id="CM016555">
    <property type="protein sequence ID" value="TKW21459.1"/>
    <property type="molecule type" value="Genomic_DNA"/>
</dbReference>
<accession>A0A4U6V3R8</accession>
<gene>
    <name evidence="2" type="ORF">SEVIR_4G199201v2</name>
</gene>
<dbReference type="Proteomes" id="UP000298652">
    <property type="component" value="Chromosome 4"/>
</dbReference>
<protein>
    <submittedName>
        <fullName evidence="2">Uncharacterized protein</fullName>
    </submittedName>
</protein>
<organism evidence="2 3">
    <name type="scientific">Setaria viridis</name>
    <name type="common">Green bristlegrass</name>
    <name type="synonym">Setaria italica subsp. viridis</name>
    <dbReference type="NCBI Taxonomy" id="4556"/>
    <lineage>
        <taxon>Eukaryota</taxon>
        <taxon>Viridiplantae</taxon>
        <taxon>Streptophyta</taxon>
        <taxon>Embryophyta</taxon>
        <taxon>Tracheophyta</taxon>
        <taxon>Spermatophyta</taxon>
        <taxon>Magnoliopsida</taxon>
        <taxon>Liliopsida</taxon>
        <taxon>Poales</taxon>
        <taxon>Poaceae</taxon>
        <taxon>PACMAD clade</taxon>
        <taxon>Panicoideae</taxon>
        <taxon>Panicodae</taxon>
        <taxon>Paniceae</taxon>
        <taxon>Cenchrinae</taxon>
        <taxon>Setaria</taxon>
    </lineage>
</organism>
<keyword evidence="1" id="KW-0732">Signal</keyword>
<evidence type="ECO:0000313" key="3">
    <source>
        <dbReference type="Proteomes" id="UP000298652"/>
    </source>
</evidence>
<feature type="chain" id="PRO_5020828544" evidence="1">
    <location>
        <begin position="22"/>
        <end position="50"/>
    </location>
</feature>
<dbReference type="Gramene" id="TKW21459">
    <property type="protein sequence ID" value="TKW21459"/>
    <property type="gene ID" value="SEVIR_4G199201v2"/>
</dbReference>
<proteinExistence type="predicted"/>
<evidence type="ECO:0000256" key="1">
    <source>
        <dbReference type="SAM" id="SignalP"/>
    </source>
</evidence>
<dbReference type="AlphaFoldDB" id="A0A4U6V3R8"/>
<name>A0A4U6V3R8_SETVI</name>
<reference evidence="2" key="1">
    <citation type="submission" date="2019-03" db="EMBL/GenBank/DDBJ databases">
        <title>WGS assembly of Setaria viridis.</title>
        <authorList>
            <person name="Huang P."/>
            <person name="Jenkins J."/>
            <person name="Grimwood J."/>
            <person name="Barry K."/>
            <person name="Healey A."/>
            <person name="Mamidi S."/>
            <person name="Sreedasyam A."/>
            <person name="Shu S."/>
            <person name="Feldman M."/>
            <person name="Wu J."/>
            <person name="Yu Y."/>
            <person name="Chen C."/>
            <person name="Johnson J."/>
            <person name="Rokhsar D."/>
            <person name="Baxter I."/>
            <person name="Schmutz J."/>
            <person name="Brutnell T."/>
            <person name="Kellogg E."/>
        </authorList>
    </citation>
    <scope>NUCLEOTIDE SEQUENCE [LARGE SCALE GENOMIC DNA]</scope>
</reference>